<gene>
    <name evidence="2" type="ORF">BBI04_025460</name>
</gene>
<dbReference type="Gene3D" id="3.40.50.1820">
    <property type="entry name" value="alpha/beta hydrolase"/>
    <property type="match status" value="1"/>
</dbReference>
<dbReference type="Pfam" id="PF12146">
    <property type="entry name" value="Hydrolase_4"/>
    <property type="match status" value="1"/>
</dbReference>
<dbReference type="GO" id="GO:0016787">
    <property type="term" value="F:hydrolase activity"/>
    <property type="evidence" value="ECO:0007669"/>
    <property type="project" value="UniProtKB-KW"/>
</dbReference>
<dbReference type="InterPro" id="IPR022742">
    <property type="entry name" value="Hydrolase_4"/>
</dbReference>
<evidence type="ECO:0000313" key="2">
    <source>
        <dbReference type="EMBL" id="MUP08131.1"/>
    </source>
</evidence>
<proteinExistence type="predicted"/>
<dbReference type="EMBL" id="MBEV02000025">
    <property type="protein sequence ID" value="MUP08131.1"/>
    <property type="molecule type" value="Genomic_DNA"/>
</dbReference>
<organism evidence="2 3">
    <name type="scientific">Agrobacterium vitis</name>
    <name type="common">Rhizobium vitis</name>
    <dbReference type="NCBI Taxonomy" id="373"/>
    <lineage>
        <taxon>Bacteria</taxon>
        <taxon>Pseudomonadati</taxon>
        <taxon>Pseudomonadota</taxon>
        <taxon>Alphaproteobacteria</taxon>
        <taxon>Hyphomicrobiales</taxon>
        <taxon>Rhizobiaceae</taxon>
        <taxon>Rhizobium/Agrobacterium group</taxon>
        <taxon>Agrobacterium</taxon>
    </lineage>
</organism>
<dbReference type="PANTHER" id="PTHR11614">
    <property type="entry name" value="PHOSPHOLIPASE-RELATED"/>
    <property type="match status" value="1"/>
</dbReference>
<keyword evidence="2" id="KW-0378">Hydrolase</keyword>
<dbReference type="InterPro" id="IPR051044">
    <property type="entry name" value="MAG_DAG_Lipase"/>
</dbReference>
<name>A0ABD6GKM8_AGRVI</name>
<feature type="domain" description="Serine aminopeptidase S33" evidence="1">
    <location>
        <begin position="28"/>
        <end position="289"/>
    </location>
</feature>
<dbReference type="AlphaFoldDB" id="A0ABD6GKM8"/>
<dbReference type="RefSeq" id="WP_070164537.1">
    <property type="nucleotide sequence ID" value="NZ_CP118259.1"/>
</dbReference>
<sequence length="317" mass="35175">MFDETLYLQRPDGARIAYHHHQADNDGKAILLVNHGLIEHSRRYRRFAAFMAASGFHVYAHDHRGHGETQAPNAPLGRFARKDGVSLVIEDAKAIRDLAIANHPGLPVLLFGHSMGGLIALRTATEFPESFQALAVWNSNFNNGIETRFARLVLKIERALKGSDVPSLLMAKATFEAWGKSVPGRRTLFDWLSRDDAEVDLYANDPLCRFQASNSLWMDVLDLTAQTATLPRLARLRTDLPIHLVGGGQDPATKGGEATRALDHRLRQSGLTDVTLTLYPAMRHETLNEIGRDEAMAAFRDWARTALGLETVHSGLE</sequence>
<accession>A0ABD6GKM8</accession>
<reference evidence="2 3" key="1">
    <citation type="submission" date="2019-11" db="EMBL/GenBank/DDBJ databases">
        <title>Whole-genome sequencing of Allorhizobium vitis.</title>
        <authorList>
            <person name="Gan H.M."/>
            <person name="Savka M.A."/>
        </authorList>
    </citation>
    <scope>NUCLEOTIDE SEQUENCE [LARGE SCALE GENOMIC DNA]</scope>
    <source>
        <strain evidence="2 3">AB4</strain>
    </source>
</reference>
<dbReference type="SUPFAM" id="SSF53474">
    <property type="entry name" value="alpha/beta-Hydrolases"/>
    <property type="match status" value="1"/>
</dbReference>
<evidence type="ECO:0000313" key="3">
    <source>
        <dbReference type="Proteomes" id="UP000175993"/>
    </source>
</evidence>
<evidence type="ECO:0000259" key="1">
    <source>
        <dbReference type="Pfam" id="PF12146"/>
    </source>
</evidence>
<dbReference type="InterPro" id="IPR029058">
    <property type="entry name" value="AB_hydrolase_fold"/>
</dbReference>
<protein>
    <submittedName>
        <fullName evidence="2">Alpha/beta fold hydrolase</fullName>
    </submittedName>
</protein>
<comment type="caution">
    <text evidence="2">The sequence shown here is derived from an EMBL/GenBank/DDBJ whole genome shotgun (WGS) entry which is preliminary data.</text>
</comment>
<dbReference type="Proteomes" id="UP000175993">
    <property type="component" value="Unassembled WGS sequence"/>
</dbReference>